<dbReference type="Proteomes" id="UP000008810">
    <property type="component" value="Chromosome 5"/>
</dbReference>
<dbReference type="EMBL" id="CM000884">
    <property type="protein sequence ID" value="KQJ81552.2"/>
    <property type="molecule type" value="Genomic_DNA"/>
</dbReference>
<reference evidence="2" key="2">
    <citation type="submission" date="2017-06" db="EMBL/GenBank/DDBJ databases">
        <title>WGS assembly of Brachypodium distachyon.</title>
        <authorList>
            <consortium name="The International Brachypodium Initiative"/>
            <person name="Lucas S."/>
            <person name="Harmon-Smith M."/>
            <person name="Lail K."/>
            <person name="Tice H."/>
            <person name="Grimwood J."/>
            <person name="Bruce D."/>
            <person name="Barry K."/>
            <person name="Shu S."/>
            <person name="Lindquist E."/>
            <person name="Wang M."/>
            <person name="Pitluck S."/>
            <person name="Vogel J.P."/>
            <person name="Garvin D.F."/>
            <person name="Mockler T.C."/>
            <person name="Schmutz J."/>
            <person name="Rokhsar D."/>
            <person name="Bevan M.W."/>
        </authorList>
    </citation>
    <scope>NUCLEOTIDE SEQUENCE</scope>
    <source>
        <strain evidence="2">Bd21</strain>
    </source>
</reference>
<dbReference type="InParanoid" id="A0A0Q3I655"/>
<proteinExistence type="predicted"/>
<reference evidence="3" key="3">
    <citation type="submission" date="2018-08" db="UniProtKB">
        <authorList>
            <consortium name="EnsemblPlants"/>
        </authorList>
    </citation>
    <scope>IDENTIFICATION</scope>
    <source>
        <strain evidence="3">cv. Bd21</strain>
    </source>
</reference>
<gene>
    <name evidence="2" type="ORF">BRADI_5g01366v3</name>
</gene>
<reference evidence="2 3" key="1">
    <citation type="journal article" date="2010" name="Nature">
        <title>Genome sequencing and analysis of the model grass Brachypodium distachyon.</title>
        <authorList>
            <consortium name="International Brachypodium Initiative"/>
        </authorList>
    </citation>
    <scope>NUCLEOTIDE SEQUENCE [LARGE SCALE GENOMIC DNA]</scope>
    <source>
        <strain evidence="2 3">Bd21</strain>
    </source>
</reference>
<evidence type="ECO:0000313" key="4">
    <source>
        <dbReference type="Proteomes" id="UP000008810"/>
    </source>
</evidence>
<protein>
    <submittedName>
        <fullName evidence="2 3">Uncharacterized protein</fullName>
    </submittedName>
</protein>
<name>A0A0Q3I655_BRADI</name>
<dbReference type="Gramene" id="KQJ81552">
    <property type="protein sequence ID" value="KQJ81552"/>
    <property type="gene ID" value="BRADI_5g01366v3"/>
</dbReference>
<evidence type="ECO:0000313" key="2">
    <source>
        <dbReference type="EMBL" id="KQJ81552.2"/>
    </source>
</evidence>
<sequence>MKEAARRSARARAPPPCSMAGPRSAVFGQIRPWAARSRRRSLGLGGGRKGVLVWPRAAARSWSAPAFHGRVRGRAELVGHRRCSLKAGSGGCSAAGSLPSAQAPYFTSCAPTPPPPTSPSPCCSASRRLPELRPDLLPPSPDPCRAGEGSRTRVPHPSSVPTAVPPRVRLDSHKLGARDGPLPQICCFAAWQTLLRRRRPPAPDPYRPPIGHWFLVRHARRWIRSWFCNVAATIISPIASGQAPSGIEVTPL</sequence>
<feature type="region of interest" description="Disordered" evidence="1">
    <location>
        <begin position="1"/>
        <end position="23"/>
    </location>
</feature>
<accession>A0A0Q3I655</accession>
<keyword evidence="4" id="KW-1185">Reference proteome</keyword>
<evidence type="ECO:0000313" key="3">
    <source>
        <dbReference type="EnsemblPlants" id="KQJ81552"/>
    </source>
</evidence>
<dbReference type="ExpressionAtlas" id="A0A0Q3I655">
    <property type="expression patterns" value="baseline and differential"/>
</dbReference>
<dbReference type="EnsemblPlants" id="KQJ81552">
    <property type="protein sequence ID" value="KQJ81552"/>
    <property type="gene ID" value="BRADI_5g01366v3"/>
</dbReference>
<feature type="region of interest" description="Disordered" evidence="1">
    <location>
        <begin position="133"/>
        <end position="166"/>
    </location>
</feature>
<evidence type="ECO:0000256" key="1">
    <source>
        <dbReference type="SAM" id="MobiDB-lite"/>
    </source>
</evidence>
<dbReference type="AlphaFoldDB" id="A0A0Q3I655"/>
<organism evidence="2">
    <name type="scientific">Brachypodium distachyon</name>
    <name type="common">Purple false brome</name>
    <name type="synonym">Trachynia distachya</name>
    <dbReference type="NCBI Taxonomy" id="15368"/>
    <lineage>
        <taxon>Eukaryota</taxon>
        <taxon>Viridiplantae</taxon>
        <taxon>Streptophyta</taxon>
        <taxon>Embryophyta</taxon>
        <taxon>Tracheophyta</taxon>
        <taxon>Spermatophyta</taxon>
        <taxon>Magnoliopsida</taxon>
        <taxon>Liliopsida</taxon>
        <taxon>Poales</taxon>
        <taxon>Poaceae</taxon>
        <taxon>BOP clade</taxon>
        <taxon>Pooideae</taxon>
        <taxon>Stipodae</taxon>
        <taxon>Brachypodieae</taxon>
        <taxon>Brachypodium</taxon>
    </lineage>
</organism>